<accession>A0A6P2CXH0</accession>
<dbReference type="RefSeq" id="WP_162667665.1">
    <property type="nucleotide sequence ID" value="NZ_LR593886.1"/>
</dbReference>
<name>A0A6P2CXH0_9BACT</name>
<dbReference type="InterPro" id="IPR050595">
    <property type="entry name" value="Bact_response_regulator"/>
</dbReference>
<dbReference type="Proteomes" id="UP000464178">
    <property type="component" value="Chromosome"/>
</dbReference>
<evidence type="ECO:0000259" key="3">
    <source>
        <dbReference type="PROSITE" id="PS50110"/>
    </source>
</evidence>
<dbReference type="Pfam" id="PF00072">
    <property type="entry name" value="Response_reg"/>
    <property type="match status" value="1"/>
</dbReference>
<dbReference type="InterPro" id="IPR001789">
    <property type="entry name" value="Sig_transdc_resp-reg_receiver"/>
</dbReference>
<proteinExistence type="predicted"/>
<feature type="modified residue" description="4-aspartylphosphate" evidence="2">
    <location>
        <position position="117"/>
    </location>
</feature>
<evidence type="ECO:0000256" key="1">
    <source>
        <dbReference type="ARBA" id="ARBA00022553"/>
    </source>
</evidence>
<reference evidence="4 5" key="1">
    <citation type="submission" date="2019-05" db="EMBL/GenBank/DDBJ databases">
        <authorList>
            <consortium name="Science for Life Laboratories"/>
        </authorList>
    </citation>
    <scope>NUCLEOTIDE SEQUENCE [LARGE SCALE GENOMIC DNA]</scope>
    <source>
        <strain evidence="4">Soil9</strain>
    </source>
</reference>
<dbReference type="AlphaFoldDB" id="A0A6P2CXH0"/>
<protein>
    <recommendedName>
        <fullName evidence="3">Response regulatory domain-containing protein</fullName>
    </recommendedName>
</protein>
<dbReference type="SUPFAM" id="SSF52172">
    <property type="entry name" value="CheY-like"/>
    <property type="match status" value="1"/>
</dbReference>
<dbReference type="GO" id="GO:0016301">
    <property type="term" value="F:kinase activity"/>
    <property type="evidence" value="ECO:0007669"/>
    <property type="project" value="UniProtKB-KW"/>
</dbReference>
<organism evidence="4 5">
    <name type="scientific">Gemmata massiliana</name>
    <dbReference type="NCBI Taxonomy" id="1210884"/>
    <lineage>
        <taxon>Bacteria</taxon>
        <taxon>Pseudomonadati</taxon>
        <taxon>Planctomycetota</taxon>
        <taxon>Planctomycetia</taxon>
        <taxon>Gemmatales</taxon>
        <taxon>Gemmataceae</taxon>
        <taxon>Gemmata</taxon>
    </lineage>
</organism>
<evidence type="ECO:0000313" key="4">
    <source>
        <dbReference type="EMBL" id="VTR92855.1"/>
    </source>
</evidence>
<keyword evidence="4" id="KW-0418">Kinase</keyword>
<dbReference type="KEGG" id="gms:SOIL9_48590"/>
<evidence type="ECO:0000313" key="5">
    <source>
        <dbReference type="Proteomes" id="UP000464178"/>
    </source>
</evidence>
<dbReference type="PANTHER" id="PTHR44591">
    <property type="entry name" value="STRESS RESPONSE REGULATOR PROTEIN 1"/>
    <property type="match status" value="1"/>
</dbReference>
<sequence>MDHAALTREACELLRTATTLRQEGHWSESVNALKRATALIRQMTEAMDVRRREIAERVEKCSVPRPVILVVDDERGVLRFLTRVLVHAGFDVLSANSGPEAVTRYRAWPNIDLALIDAQMPAPWDGPQTLAELKRIGPHVRAVFTSDSGERYSARDLLEFGALRVIPKPFPEPGELVSELRTLLKSF</sequence>
<dbReference type="GO" id="GO:0000160">
    <property type="term" value="P:phosphorelay signal transduction system"/>
    <property type="evidence" value="ECO:0007669"/>
    <property type="project" value="InterPro"/>
</dbReference>
<evidence type="ECO:0000256" key="2">
    <source>
        <dbReference type="PROSITE-ProRule" id="PRU00169"/>
    </source>
</evidence>
<feature type="domain" description="Response regulatory" evidence="3">
    <location>
        <begin position="67"/>
        <end position="183"/>
    </location>
</feature>
<dbReference type="SMART" id="SM00448">
    <property type="entry name" value="REC"/>
    <property type="match status" value="1"/>
</dbReference>
<dbReference type="Gene3D" id="3.40.50.2300">
    <property type="match status" value="1"/>
</dbReference>
<dbReference type="PROSITE" id="PS50110">
    <property type="entry name" value="RESPONSE_REGULATORY"/>
    <property type="match status" value="1"/>
</dbReference>
<gene>
    <name evidence="4" type="ORF">SOIL9_48590</name>
</gene>
<dbReference type="CDD" id="cd00156">
    <property type="entry name" value="REC"/>
    <property type="match status" value="1"/>
</dbReference>
<keyword evidence="5" id="KW-1185">Reference proteome</keyword>
<dbReference type="InterPro" id="IPR011006">
    <property type="entry name" value="CheY-like_superfamily"/>
</dbReference>
<dbReference type="PANTHER" id="PTHR44591:SF21">
    <property type="entry name" value="TWO-COMPONENT RESPONSE REGULATOR"/>
    <property type="match status" value="1"/>
</dbReference>
<dbReference type="EMBL" id="LR593886">
    <property type="protein sequence ID" value="VTR92855.1"/>
    <property type="molecule type" value="Genomic_DNA"/>
</dbReference>
<keyword evidence="1 2" id="KW-0597">Phosphoprotein</keyword>
<keyword evidence="4" id="KW-0808">Transferase</keyword>